<dbReference type="STRING" id="407022.SAMN05661044_02449"/>
<dbReference type="RefSeq" id="WP_093324535.1">
    <property type="nucleotide sequence ID" value="NZ_FOAF01000002.1"/>
</dbReference>
<proteinExistence type="predicted"/>
<feature type="domain" description="3-keto-alpha-glucoside-1,2-lyase/3-keto-2-hydroxy-glucal hydratase" evidence="2">
    <location>
        <begin position="47"/>
        <end position="250"/>
    </location>
</feature>
<evidence type="ECO:0000313" key="4">
    <source>
        <dbReference type="Proteomes" id="UP000199421"/>
    </source>
</evidence>
<feature type="chain" id="PRO_5011457256" description="3-keto-alpha-glucoside-1,2-lyase/3-keto-2-hydroxy-glucal hydratase domain-containing protein" evidence="1">
    <location>
        <begin position="22"/>
        <end position="252"/>
    </location>
</feature>
<feature type="signal peptide" evidence="1">
    <location>
        <begin position="1"/>
        <end position="21"/>
    </location>
</feature>
<name>A0A1H7Q349_OLID1</name>
<gene>
    <name evidence="3" type="ORF">SAMN05661044_02449</name>
</gene>
<accession>A0A1H7Q349</accession>
<evidence type="ECO:0000313" key="3">
    <source>
        <dbReference type="EMBL" id="SEL42432.1"/>
    </source>
</evidence>
<organism evidence="3 4">
    <name type="scientific">Olivibacter domesticus</name>
    <name type="common">Pseudosphingobacterium domesticum</name>
    <dbReference type="NCBI Taxonomy" id="407022"/>
    <lineage>
        <taxon>Bacteria</taxon>
        <taxon>Pseudomonadati</taxon>
        <taxon>Bacteroidota</taxon>
        <taxon>Sphingobacteriia</taxon>
        <taxon>Sphingobacteriales</taxon>
        <taxon>Sphingobacteriaceae</taxon>
        <taxon>Olivibacter</taxon>
    </lineage>
</organism>
<dbReference type="InterPro" id="IPR010496">
    <property type="entry name" value="AL/BT2_dom"/>
</dbReference>
<dbReference type="PROSITE" id="PS51257">
    <property type="entry name" value="PROKAR_LIPOPROTEIN"/>
    <property type="match status" value="1"/>
</dbReference>
<dbReference type="Gene3D" id="2.60.120.560">
    <property type="entry name" value="Exo-inulinase, domain 1"/>
    <property type="match status" value="1"/>
</dbReference>
<protein>
    <recommendedName>
        <fullName evidence="2">3-keto-alpha-glucoside-1,2-lyase/3-keto-2-hydroxy-glucal hydratase domain-containing protein</fullName>
    </recommendedName>
</protein>
<dbReference type="Pfam" id="PF06439">
    <property type="entry name" value="3keto-disac_hyd"/>
    <property type="match status" value="1"/>
</dbReference>
<evidence type="ECO:0000259" key="2">
    <source>
        <dbReference type="Pfam" id="PF06439"/>
    </source>
</evidence>
<sequence length="252" mass="28060">MKNTLKVAAAAALAVSLTACNSNSSKSEGASDSTETTAMATDTTAGEWVELFDGKSLAGWHGYNKKEPVKNWEVQDGALACTGKGNKEDFGGDLVSDKEFGNFELEWEWKIAKAGNSGLMYHVVEDAKYKAPYETGPEYQMLDDIGFPGKIEDWQKTGANYAMTPADDSQKELKPVGEWNTSRIVYNNGHVEHWLNGKKVVDFQEGTEEWKKEKSEGKWKDYPDYKKNNSGKIALQDHGDGVWFRNIRVKAL</sequence>
<dbReference type="EMBL" id="FOAF01000002">
    <property type="protein sequence ID" value="SEL42432.1"/>
    <property type="molecule type" value="Genomic_DNA"/>
</dbReference>
<dbReference type="AlphaFoldDB" id="A0A1H7Q349"/>
<keyword evidence="1" id="KW-0732">Signal</keyword>
<reference evidence="4" key="1">
    <citation type="submission" date="2016-10" db="EMBL/GenBank/DDBJ databases">
        <authorList>
            <person name="Varghese N."/>
            <person name="Submissions S."/>
        </authorList>
    </citation>
    <scope>NUCLEOTIDE SEQUENCE [LARGE SCALE GENOMIC DNA]</scope>
    <source>
        <strain evidence="4">DSM 18733</strain>
    </source>
</reference>
<evidence type="ECO:0000256" key="1">
    <source>
        <dbReference type="SAM" id="SignalP"/>
    </source>
</evidence>
<dbReference type="GO" id="GO:0016787">
    <property type="term" value="F:hydrolase activity"/>
    <property type="evidence" value="ECO:0007669"/>
    <property type="project" value="InterPro"/>
</dbReference>
<dbReference type="OrthoDB" id="9806233at2"/>
<dbReference type="Proteomes" id="UP000199421">
    <property type="component" value="Unassembled WGS sequence"/>
</dbReference>
<keyword evidence="4" id="KW-1185">Reference proteome</keyword>